<evidence type="ECO:0000313" key="2">
    <source>
        <dbReference type="Proteomes" id="UP000642829"/>
    </source>
</evidence>
<reference evidence="1" key="2">
    <citation type="submission" date="2020-09" db="EMBL/GenBank/DDBJ databases">
        <authorList>
            <person name="Sun Q."/>
            <person name="Kim S."/>
        </authorList>
    </citation>
    <scope>NUCLEOTIDE SEQUENCE</scope>
    <source>
        <strain evidence="1">KCTC 12870</strain>
    </source>
</reference>
<gene>
    <name evidence="1" type="ORF">GCM10007047_29280</name>
</gene>
<dbReference type="Gene3D" id="2.130.10.10">
    <property type="entry name" value="YVTN repeat-like/Quinoprotein amine dehydrogenase"/>
    <property type="match status" value="1"/>
</dbReference>
<dbReference type="SUPFAM" id="SSF69322">
    <property type="entry name" value="Tricorn protease domain 2"/>
    <property type="match status" value="1"/>
</dbReference>
<name>A0A8J3DKF4_9BACT</name>
<evidence type="ECO:0000313" key="1">
    <source>
        <dbReference type="EMBL" id="GHC10025.1"/>
    </source>
</evidence>
<reference evidence="1" key="1">
    <citation type="journal article" date="2014" name="Int. J. Syst. Evol. Microbiol.">
        <title>Complete genome sequence of Corynebacterium casei LMG S-19264T (=DSM 44701T), isolated from a smear-ripened cheese.</title>
        <authorList>
            <consortium name="US DOE Joint Genome Institute (JGI-PGF)"/>
            <person name="Walter F."/>
            <person name="Albersmeier A."/>
            <person name="Kalinowski J."/>
            <person name="Ruckert C."/>
        </authorList>
    </citation>
    <scope>NUCLEOTIDE SEQUENCE</scope>
    <source>
        <strain evidence="1">KCTC 12870</strain>
    </source>
</reference>
<protein>
    <submittedName>
        <fullName evidence="1">Uncharacterized protein</fullName>
    </submittedName>
</protein>
<comment type="caution">
    <text evidence="1">The sequence shown here is derived from an EMBL/GenBank/DDBJ whole genome shotgun (WGS) entry which is preliminary data.</text>
</comment>
<sequence>MDSIPLEQSRVSWSASDIEDDIDSNGITARWTSEANFRSILQSITWQGGYVTGFGFQLAPNQNGGPGLNYTRNQSYAIDIQELSSAGSGSQTILSTIHTELFTMPASIVQANNVIYLEFDGPVYLDAGTYGFNLRPTDIKGGNVLVLAKSTNGEDTIALGGGAQNAIPGVLDVNYPIASIDIDFLCFVTNASPALQLRTLGITLAENQNGGAGLMFNQSQDYALDIYELDDATSETPVIESLLHSQEYTIKLEDVSPNRVLEFQLNTPLDLEYGGSYGFNLRPVEIIGGNVLVVARSETGARSLTYADGRGAQPTTEISMSSSFPVSSADFNLLFYASDQAPLIKRIQYGPTNTYFTYTHTNGFWPDSHHAVIIEGAFPQYGKAIHWDMDNGTSQLLYNFNAPLKMYYSVSSNGKLITTIRNKLHVIDLNGIEEPWIAYDAGSTSGIWSLTDCPDITTDGRFAVTNINAVSLDQHTVTIFDLENSGAIDLTLTFDEVMNHVHFSPYDENWVMFGHSGGHPSEYRDRIWAHNPVDAPNCAQLWNQLGPDGTSYDIGHERAVFHKEATIFVAYRGSTAGGGLGEVSFQGDFNMLSSSDRYWHCNINQTGTYALVDSIVTPGEPPCDVLLIDLSTGQASFLYRGSRDQHPYHPHPHFSPDGNWVIFNDFDTQSPIAIELL</sequence>
<dbReference type="Proteomes" id="UP000642829">
    <property type="component" value="Unassembled WGS sequence"/>
</dbReference>
<accession>A0A8J3DKF4</accession>
<organism evidence="1 2">
    <name type="scientific">Cerasicoccus arenae</name>
    <dbReference type="NCBI Taxonomy" id="424488"/>
    <lineage>
        <taxon>Bacteria</taxon>
        <taxon>Pseudomonadati</taxon>
        <taxon>Verrucomicrobiota</taxon>
        <taxon>Opitutia</taxon>
        <taxon>Puniceicoccales</taxon>
        <taxon>Cerasicoccaceae</taxon>
        <taxon>Cerasicoccus</taxon>
    </lineage>
</organism>
<dbReference type="AlphaFoldDB" id="A0A8J3DKF4"/>
<dbReference type="EMBL" id="BMXG01000022">
    <property type="protein sequence ID" value="GHC10025.1"/>
    <property type="molecule type" value="Genomic_DNA"/>
</dbReference>
<keyword evidence="2" id="KW-1185">Reference proteome</keyword>
<dbReference type="RefSeq" id="WP_189516580.1">
    <property type="nucleotide sequence ID" value="NZ_BMXG01000022.1"/>
</dbReference>
<proteinExistence type="predicted"/>
<dbReference type="InterPro" id="IPR015943">
    <property type="entry name" value="WD40/YVTN_repeat-like_dom_sf"/>
</dbReference>